<comment type="caution">
    <text evidence="1">The sequence shown here is derived from an EMBL/GenBank/DDBJ whole genome shotgun (WGS) entry which is preliminary data.</text>
</comment>
<evidence type="ECO:0000313" key="1">
    <source>
        <dbReference type="EMBL" id="GAA5504869.1"/>
    </source>
</evidence>
<dbReference type="EMBL" id="BAABRO010000001">
    <property type="protein sequence ID" value="GAA5504869.1"/>
    <property type="molecule type" value="Genomic_DNA"/>
</dbReference>
<name>A0ABP9VI37_9BACT</name>
<dbReference type="Proteomes" id="UP001416858">
    <property type="component" value="Unassembled WGS sequence"/>
</dbReference>
<proteinExistence type="predicted"/>
<organism evidence="1 2">
    <name type="scientific">Novipirellula caenicola</name>
    <dbReference type="NCBI Taxonomy" id="1536901"/>
    <lineage>
        <taxon>Bacteria</taxon>
        <taxon>Pseudomonadati</taxon>
        <taxon>Planctomycetota</taxon>
        <taxon>Planctomycetia</taxon>
        <taxon>Pirellulales</taxon>
        <taxon>Pirellulaceae</taxon>
        <taxon>Novipirellula</taxon>
    </lineage>
</organism>
<reference evidence="1 2" key="1">
    <citation type="submission" date="2024-02" db="EMBL/GenBank/DDBJ databases">
        <title>Rhodopirellula caenicola NBRC 110016.</title>
        <authorList>
            <person name="Ichikawa N."/>
            <person name="Katano-Makiyama Y."/>
            <person name="Hidaka K."/>
        </authorList>
    </citation>
    <scope>NUCLEOTIDE SEQUENCE [LARGE SCALE GENOMIC DNA]</scope>
    <source>
        <strain evidence="1 2">NBRC 110016</strain>
    </source>
</reference>
<keyword evidence="2" id="KW-1185">Reference proteome</keyword>
<gene>
    <name evidence="1" type="ORF">Rcae01_00308</name>
</gene>
<protein>
    <submittedName>
        <fullName evidence="1">Uncharacterized protein</fullName>
    </submittedName>
</protein>
<evidence type="ECO:0000313" key="2">
    <source>
        <dbReference type="Proteomes" id="UP001416858"/>
    </source>
</evidence>
<sequence length="121" mass="13864">MAKPGVLKRMIDGRRRPIGDILASNVRCQHVVFDETVHSMECRVRHRIGVTGNRREQSQRRTRQLELRYLRLVLCKSRQQLMEEERGGMGRGPSTRYAVDCWPRSSMPVSSGDISSIQLAA</sequence>
<accession>A0ABP9VI37</accession>